<dbReference type="Proteomes" id="UP001597114">
    <property type="component" value="Unassembled WGS sequence"/>
</dbReference>
<dbReference type="Pfam" id="PF00440">
    <property type="entry name" value="TetR_N"/>
    <property type="match status" value="1"/>
</dbReference>
<evidence type="ECO:0000259" key="5">
    <source>
        <dbReference type="PROSITE" id="PS50977"/>
    </source>
</evidence>
<organism evidence="6 7">
    <name type="scientific">Pseudonocardia yunnanensis</name>
    <dbReference type="NCBI Taxonomy" id="58107"/>
    <lineage>
        <taxon>Bacteria</taxon>
        <taxon>Bacillati</taxon>
        <taxon>Actinomycetota</taxon>
        <taxon>Actinomycetes</taxon>
        <taxon>Pseudonocardiales</taxon>
        <taxon>Pseudonocardiaceae</taxon>
        <taxon>Pseudonocardia</taxon>
    </lineage>
</organism>
<protein>
    <submittedName>
        <fullName evidence="6">TetR/AcrR family transcriptional regulator</fullName>
    </submittedName>
</protein>
<accession>A0ABW4EVX9</accession>
<dbReference type="InterPro" id="IPR001647">
    <property type="entry name" value="HTH_TetR"/>
</dbReference>
<keyword evidence="7" id="KW-1185">Reference proteome</keyword>
<evidence type="ECO:0000256" key="2">
    <source>
        <dbReference type="ARBA" id="ARBA00023125"/>
    </source>
</evidence>
<reference evidence="7" key="1">
    <citation type="journal article" date="2019" name="Int. J. Syst. Evol. Microbiol.">
        <title>The Global Catalogue of Microorganisms (GCM) 10K type strain sequencing project: providing services to taxonomists for standard genome sequencing and annotation.</title>
        <authorList>
            <consortium name="The Broad Institute Genomics Platform"/>
            <consortium name="The Broad Institute Genome Sequencing Center for Infectious Disease"/>
            <person name="Wu L."/>
            <person name="Ma J."/>
        </authorList>
    </citation>
    <scope>NUCLEOTIDE SEQUENCE [LARGE SCALE GENOMIC DNA]</scope>
    <source>
        <strain evidence="7">CCM 7043</strain>
    </source>
</reference>
<keyword evidence="2 4" id="KW-0238">DNA-binding</keyword>
<dbReference type="InterPro" id="IPR009057">
    <property type="entry name" value="Homeodomain-like_sf"/>
</dbReference>
<dbReference type="PANTHER" id="PTHR30055">
    <property type="entry name" value="HTH-TYPE TRANSCRIPTIONAL REGULATOR RUTR"/>
    <property type="match status" value="1"/>
</dbReference>
<dbReference type="RefSeq" id="WP_344720290.1">
    <property type="nucleotide sequence ID" value="NZ_BAAAUS010000006.1"/>
</dbReference>
<keyword evidence="1" id="KW-0805">Transcription regulation</keyword>
<proteinExistence type="predicted"/>
<dbReference type="SUPFAM" id="SSF46689">
    <property type="entry name" value="Homeodomain-like"/>
    <property type="match status" value="1"/>
</dbReference>
<dbReference type="PROSITE" id="PS50977">
    <property type="entry name" value="HTH_TETR_2"/>
    <property type="match status" value="1"/>
</dbReference>
<feature type="domain" description="HTH tetR-type" evidence="5">
    <location>
        <begin position="2"/>
        <end position="62"/>
    </location>
</feature>
<dbReference type="PRINTS" id="PR00455">
    <property type="entry name" value="HTHTETR"/>
</dbReference>
<dbReference type="InterPro" id="IPR050109">
    <property type="entry name" value="HTH-type_TetR-like_transc_reg"/>
</dbReference>
<sequence length="181" mass="18786">MASARDRVLDAYETLLIEHGAAAVTLDAVAAAASVSKGGLLYHFASKDALAGGLLDRLRERSAADAQAIRTAPDGAVAYYVRTSAPGGGVQGGMTRTYLAVLRLADNTVSGQAARDTLAAVDADAYAALRDELDDPLLAWLAQLVGDGLYLRTLTGTPLPSGLGVEDLLERMRRFLAAGNG</sequence>
<dbReference type="PANTHER" id="PTHR30055:SF234">
    <property type="entry name" value="HTH-TYPE TRANSCRIPTIONAL REGULATOR BETI"/>
    <property type="match status" value="1"/>
</dbReference>
<feature type="DNA-binding region" description="H-T-H motif" evidence="4">
    <location>
        <begin position="25"/>
        <end position="44"/>
    </location>
</feature>
<evidence type="ECO:0000313" key="7">
    <source>
        <dbReference type="Proteomes" id="UP001597114"/>
    </source>
</evidence>
<dbReference type="EMBL" id="JBHUCO010000012">
    <property type="protein sequence ID" value="MFD1518165.1"/>
    <property type="molecule type" value="Genomic_DNA"/>
</dbReference>
<evidence type="ECO:0000256" key="1">
    <source>
        <dbReference type="ARBA" id="ARBA00023015"/>
    </source>
</evidence>
<keyword evidence="3" id="KW-0804">Transcription</keyword>
<comment type="caution">
    <text evidence="6">The sequence shown here is derived from an EMBL/GenBank/DDBJ whole genome shotgun (WGS) entry which is preliminary data.</text>
</comment>
<dbReference type="Gene3D" id="1.10.357.10">
    <property type="entry name" value="Tetracycline Repressor, domain 2"/>
    <property type="match status" value="1"/>
</dbReference>
<name>A0ABW4EVX9_9PSEU</name>
<gene>
    <name evidence="6" type="ORF">ACFSJD_11735</name>
</gene>
<evidence type="ECO:0000256" key="4">
    <source>
        <dbReference type="PROSITE-ProRule" id="PRU00335"/>
    </source>
</evidence>
<evidence type="ECO:0000256" key="3">
    <source>
        <dbReference type="ARBA" id="ARBA00023163"/>
    </source>
</evidence>
<evidence type="ECO:0000313" key="6">
    <source>
        <dbReference type="EMBL" id="MFD1518165.1"/>
    </source>
</evidence>